<protein>
    <submittedName>
        <fullName evidence="3">Rep family protein</fullName>
    </submittedName>
</protein>
<dbReference type="Pfam" id="PF00910">
    <property type="entry name" value="RNA_helicase"/>
    <property type="match status" value="1"/>
</dbReference>
<keyword evidence="4" id="KW-1185">Reference proteome</keyword>
<dbReference type="InterPro" id="IPR000605">
    <property type="entry name" value="Helicase_SF3_ssDNA/RNA_vir"/>
</dbReference>
<name>A0ABW1UT10_9LACO</name>
<feature type="domain" description="Plasmid replication protein origin binding" evidence="2">
    <location>
        <begin position="54"/>
        <end position="151"/>
    </location>
</feature>
<dbReference type="SUPFAM" id="SSF52540">
    <property type="entry name" value="P-loop containing nucleoside triphosphate hydrolases"/>
    <property type="match status" value="1"/>
</dbReference>
<dbReference type="Pfam" id="PF01719">
    <property type="entry name" value="Rep_OBD"/>
    <property type="match status" value="1"/>
</dbReference>
<dbReference type="EMBL" id="JBHSSM010000038">
    <property type="protein sequence ID" value="MFC6316418.1"/>
    <property type="molecule type" value="Genomic_DNA"/>
</dbReference>
<evidence type="ECO:0000259" key="2">
    <source>
        <dbReference type="Pfam" id="PF01719"/>
    </source>
</evidence>
<evidence type="ECO:0000313" key="4">
    <source>
        <dbReference type="Proteomes" id="UP001596310"/>
    </source>
</evidence>
<gene>
    <name evidence="3" type="ORF">ACFQHW_12690</name>
</gene>
<dbReference type="RefSeq" id="WP_125600221.1">
    <property type="nucleotide sequence ID" value="NZ_JBHSSM010000038.1"/>
</dbReference>
<dbReference type="Proteomes" id="UP001596310">
    <property type="component" value="Unassembled WGS sequence"/>
</dbReference>
<dbReference type="InterPro" id="IPR027417">
    <property type="entry name" value="P-loop_NTPase"/>
</dbReference>
<proteinExistence type="predicted"/>
<comment type="caution">
    <text evidence="3">The sequence shown here is derived from an EMBL/GenBank/DDBJ whole genome shotgun (WGS) entry which is preliminary data.</text>
</comment>
<evidence type="ECO:0000313" key="3">
    <source>
        <dbReference type="EMBL" id="MFC6316418.1"/>
    </source>
</evidence>
<reference evidence="4" key="1">
    <citation type="journal article" date="2019" name="Int. J. Syst. Evol. Microbiol.">
        <title>The Global Catalogue of Microorganisms (GCM) 10K type strain sequencing project: providing services to taxonomists for standard genome sequencing and annotation.</title>
        <authorList>
            <consortium name="The Broad Institute Genomics Platform"/>
            <consortium name="The Broad Institute Genome Sequencing Center for Infectious Disease"/>
            <person name="Wu L."/>
            <person name="Ma J."/>
        </authorList>
    </citation>
    <scope>NUCLEOTIDE SEQUENCE [LARGE SCALE GENOMIC DNA]</scope>
    <source>
        <strain evidence="4">CCM 8897</strain>
    </source>
</reference>
<organism evidence="3 4">
    <name type="scientific">Lapidilactobacillus achengensis</name>
    <dbReference type="NCBI Taxonomy" id="2486000"/>
    <lineage>
        <taxon>Bacteria</taxon>
        <taxon>Bacillati</taxon>
        <taxon>Bacillota</taxon>
        <taxon>Bacilli</taxon>
        <taxon>Lactobacillales</taxon>
        <taxon>Lactobacillaceae</taxon>
        <taxon>Lapidilactobacillus</taxon>
    </lineage>
</organism>
<accession>A0ABW1UT10</accession>
<dbReference type="Gene3D" id="3.40.1310.30">
    <property type="match status" value="1"/>
</dbReference>
<dbReference type="InterPro" id="IPR002631">
    <property type="entry name" value="Plasmid_rep_OBD"/>
</dbReference>
<sequence length="443" mass="51217">MAKDSNLTCVMIAQQLQTEFWHGWDEQPIIQAQNGDTRPLLEDVVQRLNQSDVKVSEAYGIIHNKDTETIWNAEKQQNSIRQKEDHVHFLLKFDKGNTINNLAMTIGVEPQYLEKAKSGRYGYDNLLAYLVHAKDKDKFQYNPKDVTTAVGEDYSSVYNRRRETWLRGRATKEAQNSMQSVDYLISQVLQGKLTKSQIMSDEDLYMVYGLNSSKINDAFAVIGERKSITAQRNIEAGKFKKTIIFISGTAGVGKTKLGKLLVRQIQKAVQKEHNYYWECCVTASTNPFDEYCGQEILFLDDVRGETLGFLDWLKLLDPHNISPISARYHNKFGAAKVIIITSPVPPYQFFNHPKFNSMEDLGQFYRRIDFWISFSNNKLLVCNPIRDFWHHNSKYHSLHNSSYRFSKNGLYKKADAIQQILKLINKNMKWKKKEQITTAGKLK</sequence>
<feature type="domain" description="Helicase superfamily 3 single-stranded DNA/RNA virus" evidence="1">
    <location>
        <begin position="244"/>
        <end position="342"/>
    </location>
</feature>
<evidence type="ECO:0000259" key="1">
    <source>
        <dbReference type="Pfam" id="PF00910"/>
    </source>
</evidence>